<dbReference type="Proteomes" id="UP000002669">
    <property type="component" value="Unassembled WGS sequence"/>
</dbReference>
<name>E5QZE6_ARTGP</name>
<sequence length="99" mass="10584">MVVVRVQHGQTDADAGPGYCDSSAPVKVVPWNGEGWGVVVEEGQITPRPSSIRMPFGHNYVTMAKRTMEGIKKLATATNINYSLLIQPADANSLDSPSA</sequence>
<dbReference type="EMBL" id="DS989822">
    <property type="protein sequence ID" value="EFQ98164.1"/>
    <property type="molecule type" value="Genomic_DNA"/>
</dbReference>
<evidence type="ECO:0000313" key="2">
    <source>
        <dbReference type="Proteomes" id="UP000002669"/>
    </source>
</evidence>
<reference evidence="2" key="1">
    <citation type="journal article" date="2012" name="MBio">
        <title>Comparative genome analysis of Trichophyton rubrum and related dermatophytes reveals candidate genes involved in infection.</title>
        <authorList>
            <person name="Martinez D.A."/>
            <person name="Oliver B.G."/>
            <person name="Graeser Y."/>
            <person name="Goldberg J.M."/>
            <person name="Li W."/>
            <person name="Martinez-Rossi N.M."/>
            <person name="Monod M."/>
            <person name="Shelest E."/>
            <person name="Barton R.C."/>
            <person name="Birch E."/>
            <person name="Brakhage A.A."/>
            <person name="Chen Z."/>
            <person name="Gurr S.J."/>
            <person name="Heiman D."/>
            <person name="Heitman J."/>
            <person name="Kosti I."/>
            <person name="Rossi A."/>
            <person name="Saif S."/>
            <person name="Samalova M."/>
            <person name="Saunders C.W."/>
            <person name="Shea T."/>
            <person name="Summerbell R.C."/>
            <person name="Xu J."/>
            <person name="Young S."/>
            <person name="Zeng Q."/>
            <person name="Birren B.W."/>
            <person name="Cuomo C.A."/>
            <person name="White T.C."/>
        </authorList>
    </citation>
    <scope>NUCLEOTIDE SEQUENCE [LARGE SCALE GENOMIC DNA]</scope>
    <source>
        <strain evidence="2">ATCC MYA-4604 / CBS 118893</strain>
    </source>
</reference>
<evidence type="ECO:0000313" key="1">
    <source>
        <dbReference type="EMBL" id="EFQ98164.1"/>
    </source>
</evidence>
<accession>E5QZE6</accession>
<organism evidence="2">
    <name type="scientific">Arthroderma gypseum (strain ATCC MYA-4604 / CBS 118893)</name>
    <name type="common">Microsporum gypseum</name>
    <dbReference type="NCBI Taxonomy" id="535722"/>
    <lineage>
        <taxon>Eukaryota</taxon>
        <taxon>Fungi</taxon>
        <taxon>Dikarya</taxon>
        <taxon>Ascomycota</taxon>
        <taxon>Pezizomycotina</taxon>
        <taxon>Eurotiomycetes</taxon>
        <taxon>Eurotiomycetidae</taxon>
        <taxon>Onygenales</taxon>
        <taxon>Arthrodermataceae</taxon>
        <taxon>Nannizzia</taxon>
    </lineage>
</organism>
<dbReference type="GeneID" id="10032441"/>
<dbReference type="HOGENOM" id="CLU_2319841_0_0_1"/>
<dbReference type="InParanoid" id="E5QZE6"/>
<protein>
    <submittedName>
        <fullName evidence="1">Uncharacterized protein</fullName>
    </submittedName>
</protein>
<dbReference type="VEuPathDB" id="FungiDB:MGYG_01200"/>
<dbReference type="RefSeq" id="XP_003177116.1">
    <property type="nucleotide sequence ID" value="XM_003177068.1"/>
</dbReference>
<keyword evidence="2" id="KW-1185">Reference proteome</keyword>
<proteinExistence type="predicted"/>
<dbReference type="AlphaFoldDB" id="E5QZE6"/>
<gene>
    <name evidence="1" type="ORF">MGYG_01200</name>
</gene>